<feature type="non-terminal residue" evidence="1">
    <location>
        <position position="1"/>
    </location>
</feature>
<accession>A0ACC2SGB7</accession>
<dbReference type="EMBL" id="QTSX02005076">
    <property type="protein sequence ID" value="KAJ9061333.1"/>
    <property type="molecule type" value="Genomic_DNA"/>
</dbReference>
<gene>
    <name evidence="1" type="ORF">DSO57_1021662</name>
</gene>
<evidence type="ECO:0000313" key="1">
    <source>
        <dbReference type="EMBL" id="KAJ9061333.1"/>
    </source>
</evidence>
<dbReference type="Proteomes" id="UP001165960">
    <property type="component" value="Unassembled WGS sequence"/>
</dbReference>
<sequence>RNTRPTQEEDKKGENNSEVALTQPVQVAQGARAQSINPKVPKLIQKTPTTKTVNDIFTKRVSLVYDPIYCCDVFLETLLEKVKPMLDTMCCVLRLGTDTQRGILTLGLDSY</sequence>
<comment type="caution">
    <text evidence="1">The sequence shown here is derived from an EMBL/GenBank/DDBJ whole genome shotgun (WGS) entry which is preliminary data.</text>
</comment>
<name>A0ACC2SGB7_9FUNG</name>
<protein>
    <submittedName>
        <fullName evidence="1">Uncharacterized protein</fullName>
    </submittedName>
</protein>
<organism evidence="1 2">
    <name type="scientific">Entomophthora muscae</name>
    <dbReference type="NCBI Taxonomy" id="34485"/>
    <lineage>
        <taxon>Eukaryota</taxon>
        <taxon>Fungi</taxon>
        <taxon>Fungi incertae sedis</taxon>
        <taxon>Zoopagomycota</taxon>
        <taxon>Entomophthoromycotina</taxon>
        <taxon>Entomophthoromycetes</taxon>
        <taxon>Entomophthorales</taxon>
        <taxon>Entomophthoraceae</taxon>
        <taxon>Entomophthora</taxon>
    </lineage>
</organism>
<reference evidence="1" key="1">
    <citation type="submission" date="2022-04" db="EMBL/GenBank/DDBJ databases">
        <title>Genome of the entomopathogenic fungus Entomophthora muscae.</title>
        <authorList>
            <person name="Elya C."/>
            <person name="Lovett B.R."/>
            <person name="Lee E."/>
            <person name="Macias A.M."/>
            <person name="Hajek A.E."/>
            <person name="De Bivort B.L."/>
            <person name="Kasson M.T."/>
            <person name="De Fine Licht H.H."/>
            <person name="Stajich J.E."/>
        </authorList>
    </citation>
    <scope>NUCLEOTIDE SEQUENCE</scope>
    <source>
        <strain evidence="1">Berkeley</strain>
    </source>
</reference>
<proteinExistence type="predicted"/>
<evidence type="ECO:0000313" key="2">
    <source>
        <dbReference type="Proteomes" id="UP001165960"/>
    </source>
</evidence>
<keyword evidence="2" id="KW-1185">Reference proteome</keyword>